<reference evidence="3" key="1">
    <citation type="submission" date="2021-01" db="EMBL/GenBank/DDBJ databases">
        <authorList>
            <person name="Corre E."/>
            <person name="Pelletier E."/>
            <person name="Niang G."/>
            <person name="Scheremetjew M."/>
            <person name="Finn R."/>
            <person name="Kale V."/>
            <person name="Holt S."/>
            <person name="Cochrane G."/>
            <person name="Meng A."/>
            <person name="Brown T."/>
            <person name="Cohen L."/>
        </authorList>
    </citation>
    <scope>NUCLEOTIDE SEQUENCE</scope>
    <source>
        <strain evidence="3">379</strain>
    </source>
</reference>
<evidence type="ECO:0000313" key="3">
    <source>
        <dbReference type="EMBL" id="CAE0578736.1"/>
    </source>
</evidence>
<organism evidence="3">
    <name type="scientific">Emiliania huxleyi</name>
    <name type="common">Coccolithophore</name>
    <name type="synonym">Pontosphaera huxleyi</name>
    <dbReference type="NCBI Taxonomy" id="2903"/>
    <lineage>
        <taxon>Eukaryota</taxon>
        <taxon>Haptista</taxon>
        <taxon>Haptophyta</taxon>
        <taxon>Prymnesiophyceae</taxon>
        <taxon>Isochrysidales</taxon>
        <taxon>Noelaerhabdaceae</taxon>
        <taxon>Emiliania</taxon>
    </lineage>
</organism>
<feature type="transmembrane region" description="Helical" evidence="2">
    <location>
        <begin position="30"/>
        <end position="50"/>
    </location>
</feature>
<feature type="region of interest" description="Disordered" evidence="1">
    <location>
        <begin position="116"/>
        <end position="135"/>
    </location>
</feature>
<protein>
    <submittedName>
        <fullName evidence="3">Uncharacterized protein</fullName>
    </submittedName>
</protein>
<keyword evidence="2" id="KW-0472">Membrane</keyword>
<keyword evidence="2" id="KW-0812">Transmembrane</keyword>
<accession>A0A6V2UWT4</accession>
<proteinExistence type="predicted"/>
<keyword evidence="2" id="KW-1133">Transmembrane helix</keyword>
<feature type="transmembrane region" description="Helical" evidence="2">
    <location>
        <begin position="70"/>
        <end position="89"/>
    </location>
</feature>
<evidence type="ECO:0000256" key="2">
    <source>
        <dbReference type="SAM" id="Phobius"/>
    </source>
</evidence>
<dbReference type="AlphaFoldDB" id="A0A6V2UWT4"/>
<name>A0A6V2UWT4_EMIHU</name>
<dbReference type="EMBL" id="HBIR01045038">
    <property type="protein sequence ID" value="CAE0578736.1"/>
    <property type="molecule type" value="Transcribed_RNA"/>
</dbReference>
<feature type="compositionally biased region" description="Basic residues" evidence="1">
    <location>
        <begin position="123"/>
        <end position="135"/>
    </location>
</feature>
<gene>
    <name evidence="3" type="ORF">EHUX00137_LOCUS35166</name>
</gene>
<evidence type="ECO:0000256" key="1">
    <source>
        <dbReference type="SAM" id="MobiDB-lite"/>
    </source>
</evidence>
<sequence>MLQLPHPFVATSVAMLALDFFFCRHCRVRWFLLHAWANVVVTVAALPDALLAADAPHTSCVGGASTFVPLWQIITLHVYHLAFFSCSVVRRAARESASLPPGILFLPTPTNRVCSGRLGPPPRLRHADRRRRAVL</sequence>
<feature type="transmembrane region" description="Helical" evidence="2">
    <location>
        <begin position="6"/>
        <end position="23"/>
    </location>
</feature>